<dbReference type="PANTHER" id="PTHR47679:SF1">
    <property type="entry name" value="PROTEIN TORNADO 1"/>
    <property type="match status" value="1"/>
</dbReference>
<proteinExistence type="predicted"/>
<dbReference type="Proteomes" id="UP001515500">
    <property type="component" value="Chromosome 8"/>
</dbReference>
<dbReference type="Gene3D" id="3.40.50.300">
    <property type="entry name" value="P-loop containing nucleotide triphosphate hydrolases"/>
    <property type="match status" value="1"/>
</dbReference>
<sequence>MSSQKTRDLQWTLQAIRSGKTNLQNISFFHTQSTSGSFQESDNSSSISFSANNDDDNDGINYFNQLLAVLAAAARETNHTTPMNLSFHSVDWKPGPLQNLRCLLLGKNNSNIRQLEFQRNMFGASGLSELSEMIGRNNILEVVIFSECQIGFLGAKLLASALTKNETLEELQVWEDSISSKGAEELSRMIEVNSTLKLLTVVDNNSITATPLISAVLARNRAMEVHIWSRSNNGNRSSKVVEFTPETNTLRVYDVDHSGSQRIACALGLNATVRTLDMTGIRLKSKWAREFRCVLEQNRTLKEVVLSRTCLKDKAIVYIAAGFFKNRFLSKLHLDGNWFTGIGVEHLLCPLSRFSPFQTQANTTLTWLSFGGVKTKIGRGGVIAILKMLETNQTVTHFSIYNDTSLKPEDAVKIFRSLERNATLRCLSFRCCRGIQGEMVLQSVMDTLQVNPWIEEIDLTGTPLHDAGKADRIYEKLGQNSSLVPEKDLLNDLQLTTPTFCRVFFCGQEFAGKNSLCNSILHNLDSSRLTYTDALRTLVNPVEQIVRSSDIKIKTSQDGDIKISIWNLAGQHENFALHDLMFPGHGSPSFFLIVSSMFRKPANREPKTPEEVEADLLYWLRFIVSNSRRADTRSKLPHITIVLTHYDKVSQQQSGHLQTIASSVQRLRERFQDSTDFYPTVFTVDARSSVSVSKLTHHLRMTSRTVVQKAPQVYQLCNDLIKLIAEWRSQNFNRPVMRWSQFCELCQLNIPALRIRSRRDNMGSVDMRRRAVATSLQHVGEVIFFEELGFLILDCGWFCGEVLGQLAKLNATKNSTTEGNGFISKKELEKILRGRLQNQIPGMGSKVFDNLEAGDLIKMMLQLELCYEQDPGNPNTMLLIPGLLEEGRGKSQKWQLNTPECVYVGRRLEFDNSRQMFLTAGFFPRLQVHLHNKIFRLKNQQGAIYSLEKNLILIEINGIHVRVELGEQLSYYYIDILGCSAKTQNINEMLRLFHQLIIPTIHSLCPGITVTESILRPDCVKYLLPSSLRRTQCVPLQRLKQALLSMPADSMYDYQHTWVSLMDGTRTILRSGFDYARNLLSDEDFREVLHRRYYDLHHLAREVAVPLAPSENQEAPTAAADHMVEPSLSGIAQGVETILQRLKIIEQGIKDLKQEIQGLRYYEHRLVIELHRKLDYLVNYNIQLEERKVPQFFYFVQVQNYTKRLVTKLFSGMTALRLHMLCEYRREMHVVDDQMGCELMQVDNQALKCLLPYMSKFMKLLTFALKIGVHLAAGMGEMIPDLSREVAHLIDSSFLYGTAAIAAGAVGGAAALGRARGTQSRGSLNPESSINSRNISQDIKAAQQWLVDFLKDQKIATGKDIAQRFGLWRVRYTDTGHIAWICRRHKEARGIQVVEVPI</sequence>
<organism evidence="3 4">
    <name type="scientific">Dioscorea cayennensis subsp. rotundata</name>
    <name type="common">White Guinea yam</name>
    <name type="synonym">Dioscorea rotundata</name>
    <dbReference type="NCBI Taxonomy" id="55577"/>
    <lineage>
        <taxon>Eukaryota</taxon>
        <taxon>Viridiplantae</taxon>
        <taxon>Streptophyta</taxon>
        <taxon>Embryophyta</taxon>
        <taxon>Tracheophyta</taxon>
        <taxon>Spermatophyta</taxon>
        <taxon>Magnoliopsida</taxon>
        <taxon>Liliopsida</taxon>
        <taxon>Dioscoreales</taxon>
        <taxon>Dioscoreaceae</taxon>
        <taxon>Dioscorea</taxon>
    </lineage>
</organism>
<evidence type="ECO:0000256" key="1">
    <source>
        <dbReference type="ARBA" id="ARBA00022737"/>
    </source>
</evidence>
<dbReference type="SUPFAM" id="SSF52540">
    <property type="entry name" value="P-loop containing nucleoside triphosphate hydrolases"/>
    <property type="match status" value="1"/>
</dbReference>
<dbReference type="InterPro" id="IPR057263">
    <property type="entry name" value="COR-B"/>
</dbReference>
<keyword evidence="1" id="KW-0677">Repeat</keyword>
<reference evidence="4" key="1">
    <citation type="submission" date="2025-08" db="UniProtKB">
        <authorList>
            <consortium name="RefSeq"/>
        </authorList>
    </citation>
    <scope>IDENTIFICATION</scope>
</reference>
<evidence type="ECO:0000313" key="4">
    <source>
        <dbReference type="RefSeq" id="XP_039130973.1"/>
    </source>
</evidence>
<name>A0AB40BU43_DIOCR</name>
<dbReference type="GeneID" id="120267404"/>
<gene>
    <name evidence="4" type="primary">LOC120267404</name>
</gene>
<dbReference type="Gene3D" id="3.80.10.10">
    <property type="entry name" value="Ribonuclease Inhibitor"/>
    <property type="match status" value="3"/>
</dbReference>
<keyword evidence="3" id="KW-1185">Reference proteome</keyword>
<dbReference type="RefSeq" id="XP_039130973.1">
    <property type="nucleotide sequence ID" value="XM_039275039.1"/>
</dbReference>
<evidence type="ECO:0000313" key="3">
    <source>
        <dbReference type="Proteomes" id="UP001515500"/>
    </source>
</evidence>
<protein>
    <submittedName>
        <fullName evidence="4">Protein TORNADO 1</fullName>
    </submittedName>
</protein>
<dbReference type="PANTHER" id="PTHR47679">
    <property type="entry name" value="PROTEIN TORNADO 1"/>
    <property type="match status" value="1"/>
</dbReference>
<feature type="domain" description="C-terminal of Roc COR-B" evidence="2">
    <location>
        <begin position="908"/>
        <end position="1059"/>
    </location>
</feature>
<dbReference type="InterPro" id="IPR032675">
    <property type="entry name" value="LRR_dom_sf"/>
</dbReference>
<accession>A0AB40BU43</accession>
<dbReference type="Pfam" id="PF25497">
    <property type="entry name" value="COR-B"/>
    <property type="match status" value="1"/>
</dbReference>
<dbReference type="InterPro" id="IPR027417">
    <property type="entry name" value="P-loop_NTPase"/>
</dbReference>
<dbReference type="SUPFAM" id="SSF52047">
    <property type="entry name" value="RNI-like"/>
    <property type="match status" value="2"/>
</dbReference>
<evidence type="ECO:0000259" key="2">
    <source>
        <dbReference type="Pfam" id="PF25497"/>
    </source>
</evidence>